<keyword evidence="1" id="KW-1133">Transmembrane helix</keyword>
<feature type="transmembrane region" description="Helical" evidence="1">
    <location>
        <begin position="42"/>
        <end position="61"/>
    </location>
</feature>
<evidence type="ECO:0000313" key="2">
    <source>
        <dbReference type="EMBL" id="KAF1992107.1"/>
    </source>
</evidence>
<reference evidence="2" key="1">
    <citation type="journal article" date="2020" name="Stud. Mycol.">
        <title>101 Dothideomycetes genomes: a test case for predicting lifestyles and emergence of pathogens.</title>
        <authorList>
            <person name="Haridas S."/>
            <person name="Albert R."/>
            <person name="Binder M."/>
            <person name="Bloem J."/>
            <person name="Labutti K."/>
            <person name="Salamov A."/>
            <person name="Andreopoulos B."/>
            <person name="Baker S."/>
            <person name="Barry K."/>
            <person name="Bills G."/>
            <person name="Bluhm B."/>
            <person name="Cannon C."/>
            <person name="Castanera R."/>
            <person name="Culley D."/>
            <person name="Daum C."/>
            <person name="Ezra D."/>
            <person name="Gonzalez J."/>
            <person name="Henrissat B."/>
            <person name="Kuo A."/>
            <person name="Liang C."/>
            <person name="Lipzen A."/>
            <person name="Lutzoni F."/>
            <person name="Magnuson J."/>
            <person name="Mondo S."/>
            <person name="Nolan M."/>
            <person name="Ohm R."/>
            <person name="Pangilinan J."/>
            <person name="Park H.-J."/>
            <person name="Ramirez L."/>
            <person name="Alfaro M."/>
            <person name="Sun H."/>
            <person name="Tritt A."/>
            <person name="Yoshinaga Y."/>
            <person name="Zwiers L.-H."/>
            <person name="Turgeon B."/>
            <person name="Goodwin S."/>
            <person name="Spatafora J."/>
            <person name="Crous P."/>
            <person name="Grigoriev I."/>
        </authorList>
    </citation>
    <scope>NUCLEOTIDE SEQUENCE</scope>
    <source>
        <strain evidence="2">CBS 113979</strain>
    </source>
</reference>
<keyword evidence="1" id="KW-0812">Transmembrane</keyword>
<accession>A0A6G1HGB5</accession>
<gene>
    <name evidence="2" type="ORF">K402DRAFT_388677</name>
</gene>
<proteinExistence type="predicted"/>
<evidence type="ECO:0000313" key="3">
    <source>
        <dbReference type="Proteomes" id="UP000800041"/>
    </source>
</evidence>
<dbReference type="AlphaFoldDB" id="A0A6G1HGB5"/>
<evidence type="ECO:0000256" key="1">
    <source>
        <dbReference type="SAM" id="Phobius"/>
    </source>
</evidence>
<dbReference type="Proteomes" id="UP000800041">
    <property type="component" value="Unassembled WGS sequence"/>
</dbReference>
<name>A0A6G1HGB5_9PEZI</name>
<keyword evidence="1" id="KW-0472">Membrane</keyword>
<organism evidence="2 3">
    <name type="scientific">Aulographum hederae CBS 113979</name>
    <dbReference type="NCBI Taxonomy" id="1176131"/>
    <lineage>
        <taxon>Eukaryota</taxon>
        <taxon>Fungi</taxon>
        <taxon>Dikarya</taxon>
        <taxon>Ascomycota</taxon>
        <taxon>Pezizomycotina</taxon>
        <taxon>Dothideomycetes</taxon>
        <taxon>Pleosporomycetidae</taxon>
        <taxon>Aulographales</taxon>
        <taxon>Aulographaceae</taxon>
    </lineage>
</organism>
<protein>
    <submittedName>
        <fullName evidence="2">Uncharacterized protein</fullName>
    </submittedName>
</protein>
<sequence>MPTSEAIASWVWVRLIVLDFYDKWSMAPAVKRLNFQEESSATWGYTSLLEAIGGTPVFYIFRRFSRWQAFTR</sequence>
<keyword evidence="3" id="KW-1185">Reference proteome</keyword>
<dbReference type="EMBL" id="ML977138">
    <property type="protein sequence ID" value="KAF1992107.1"/>
    <property type="molecule type" value="Genomic_DNA"/>
</dbReference>